<comment type="caution">
    <text evidence="3">The sequence shown here is derived from an EMBL/GenBank/DDBJ whole genome shotgun (WGS) entry which is preliminary data.</text>
</comment>
<keyword evidence="2" id="KW-0732">Signal</keyword>
<reference evidence="3" key="1">
    <citation type="submission" date="2023-10" db="EMBL/GenBank/DDBJ databases">
        <authorList>
            <person name="Hackl T."/>
        </authorList>
    </citation>
    <scope>NUCLEOTIDE SEQUENCE</scope>
</reference>
<keyword evidence="4" id="KW-1185">Reference proteome</keyword>
<dbReference type="EMBL" id="CAUWAG010000003">
    <property type="protein sequence ID" value="CAJ2501664.1"/>
    <property type="molecule type" value="Genomic_DNA"/>
</dbReference>
<accession>A0AAI8VB28</accession>
<feature type="compositionally biased region" description="Pro residues" evidence="1">
    <location>
        <begin position="54"/>
        <end position="65"/>
    </location>
</feature>
<feature type="region of interest" description="Disordered" evidence="1">
    <location>
        <begin position="45"/>
        <end position="78"/>
    </location>
</feature>
<dbReference type="AlphaFoldDB" id="A0AAI8VB28"/>
<dbReference type="Proteomes" id="UP001295740">
    <property type="component" value="Unassembled WGS sequence"/>
</dbReference>
<evidence type="ECO:0000313" key="4">
    <source>
        <dbReference type="Proteomes" id="UP001295740"/>
    </source>
</evidence>
<name>A0AAI8VB28_9PEZI</name>
<evidence type="ECO:0000313" key="3">
    <source>
        <dbReference type="EMBL" id="CAJ2501664.1"/>
    </source>
</evidence>
<feature type="chain" id="PRO_5042603644" evidence="2">
    <location>
        <begin position="23"/>
        <end position="156"/>
    </location>
</feature>
<gene>
    <name evidence="3" type="ORF">KHLLAP_LOCUS2132</name>
</gene>
<organism evidence="3 4">
    <name type="scientific">Anthostomella pinea</name>
    <dbReference type="NCBI Taxonomy" id="933095"/>
    <lineage>
        <taxon>Eukaryota</taxon>
        <taxon>Fungi</taxon>
        <taxon>Dikarya</taxon>
        <taxon>Ascomycota</taxon>
        <taxon>Pezizomycotina</taxon>
        <taxon>Sordariomycetes</taxon>
        <taxon>Xylariomycetidae</taxon>
        <taxon>Xylariales</taxon>
        <taxon>Xylariaceae</taxon>
        <taxon>Anthostomella</taxon>
    </lineage>
</organism>
<evidence type="ECO:0000256" key="2">
    <source>
        <dbReference type="SAM" id="SignalP"/>
    </source>
</evidence>
<feature type="signal peptide" evidence="2">
    <location>
        <begin position="1"/>
        <end position="22"/>
    </location>
</feature>
<protein>
    <submittedName>
        <fullName evidence="3">Uu.00g045170.m01.CDS01</fullName>
    </submittedName>
</protein>
<proteinExistence type="predicted"/>
<feature type="non-terminal residue" evidence="3">
    <location>
        <position position="156"/>
    </location>
</feature>
<evidence type="ECO:0000256" key="1">
    <source>
        <dbReference type="SAM" id="MobiDB-lite"/>
    </source>
</evidence>
<sequence>MKLLTLLVLAGALISEVPVVSNTSITHDPQQATGLDASEQARDWQLPPGMAKPGGPPADHSPPIGPDDTSRSDPVLNDELNTYGASLYSSVARTPASWLTLTTGFLPTPEREDTYEKCGGLTATYIRRRHPYNVIPRYIMASPVGRSQATRALIFY</sequence>